<proteinExistence type="predicted"/>
<gene>
    <name evidence="2" type="ORF">RL72_01814</name>
</gene>
<feature type="domain" description="Cgl0159-like" evidence="1">
    <location>
        <begin position="51"/>
        <end position="301"/>
    </location>
</feature>
<dbReference type="InterPro" id="IPR013785">
    <property type="entry name" value="Aldolase_TIM"/>
</dbReference>
<accession>A0A0F0KTY1</accession>
<comment type="caution">
    <text evidence="2">The sequence shown here is derived from an EMBL/GenBank/DDBJ whole genome shotgun (WGS) entry which is preliminary data.</text>
</comment>
<evidence type="ECO:0000313" key="2">
    <source>
        <dbReference type="EMBL" id="KJL24323.1"/>
    </source>
</evidence>
<dbReference type="PATRIC" id="fig|582680.7.peg.1859"/>
<dbReference type="Proteomes" id="UP000033448">
    <property type="component" value="Unassembled WGS sequence"/>
</dbReference>
<dbReference type="InterPro" id="IPR054574">
    <property type="entry name" value="Cgl0159_dom"/>
</dbReference>
<organism evidence="2 3">
    <name type="scientific">Microbacterium azadirachtae</name>
    <dbReference type="NCBI Taxonomy" id="582680"/>
    <lineage>
        <taxon>Bacteria</taxon>
        <taxon>Bacillati</taxon>
        <taxon>Actinomycetota</taxon>
        <taxon>Actinomycetes</taxon>
        <taxon>Micrococcales</taxon>
        <taxon>Microbacteriaceae</taxon>
        <taxon>Microbacterium</taxon>
    </lineage>
</organism>
<dbReference type="RefSeq" id="WP_045250505.1">
    <property type="nucleotide sequence ID" value="NZ_JYIT01000074.1"/>
</dbReference>
<dbReference type="Pfam" id="PF22649">
    <property type="entry name" value="Cgl0159"/>
    <property type="match status" value="1"/>
</dbReference>
<reference evidence="2 3" key="1">
    <citation type="submission" date="2015-02" db="EMBL/GenBank/DDBJ databases">
        <title>Draft genome sequences of ten Microbacterium spp. with emphasis on heavy metal contaminated environments.</title>
        <authorList>
            <person name="Corretto E."/>
        </authorList>
    </citation>
    <scope>NUCLEOTIDE SEQUENCE [LARGE SCALE GENOMIC DNA]</scope>
    <source>
        <strain evidence="2 3">DSM 23848</strain>
    </source>
</reference>
<protein>
    <recommendedName>
        <fullName evidence="1">Cgl0159-like domain-containing protein</fullName>
    </recommendedName>
</protein>
<evidence type="ECO:0000313" key="3">
    <source>
        <dbReference type="Proteomes" id="UP000033448"/>
    </source>
</evidence>
<keyword evidence="3" id="KW-1185">Reference proteome</keyword>
<evidence type="ECO:0000259" key="1">
    <source>
        <dbReference type="Pfam" id="PF22649"/>
    </source>
</evidence>
<dbReference type="SUPFAM" id="SSF51569">
    <property type="entry name" value="Aldolase"/>
    <property type="match status" value="1"/>
</dbReference>
<sequence>MTESTGPTRRGNLIPSADDFERLRELRARHPEQIRTLLTGRRRRDVLCGDGRLFIVAADHPARGALAVGTNPTAMADRHDLLERMAIALSRPGVDGVLGTPDIIDDLAALGLLDNKIVVGSMNRGGLRGASFEMDDRYTGYDVPTMAANGIDFAKALIRVNLEDAGTARTLQATAEAVTQAASAGLPIMLEPFMSRWVDGRIVNDLSTDAVVLSIAIAAGLGASSAYTWMKLPVVEDMERVMAATTMPTLLLGGDAGVDPDETFAAWEDALSLPGVRGLTVGRTLLYPPDGNVTAAVDIAAGLVHT</sequence>
<dbReference type="EMBL" id="JYIT01000074">
    <property type="protein sequence ID" value="KJL24323.1"/>
    <property type="molecule type" value="Genomic_DNA"/>
</dbReference>
<dbReference type="AlphaFoldDB" id="A0A0F0KTY1"/>
<name>A0A0F0KTY1_9MICO</name>
<dbReference type="Gene3D" id="3.20.20.70">
    <property type="entry name" value="Aldolase class I"/>
    <property type="match status" value="1"/>
</dbReference>